<keyword evidence="5" id="KW-1185">Reference proteome</keyword>
<dbReference type="CDD" id="cd04301">
    <property type="entry name" value="NAT_SF"/>
    <property type="match status" value="1"/>
</dbReference>
<sequence length="169" mass="19874">MINQIIIEELLEKEKEAVRQLLVESYQQYEYEYKNPQVWKDYLTNIEASVDNPNVEKILIAKSDDRILGTLQLFLTSEKAYQRPELQIFSPIIRLLAVHPEARGRGIAQELIKAGLEFAKSQGAKALYLHTGDKMQKAIRLYKWLGFKRDQKKEFYNTDVLVKCYRYDL</sequence>
<keyword evidence="1 4" id="KW-0808">Transferase</keyword>
<dbReference type="Gene3D" id="3.40.630.30">
    <property type="match status" value="1"/>
</dbReference>
<evidence type="ECO:0000256" key="2">
    <source>
        <dbReference type="ARBA" id="ARBA00023315"/>
    </source>
</evidence>
<protein>
    <submittedName>
        <fullName evidence="4">N-acetyltransferase</fullName>
    </submittedName>
</protein>
<dbReference type="Pfam" id="PF00583">
    <property type="entry name" value="Acetyltransf_1"/>
    <property type="match status" value="1"/>
</dbReference>
<dbReference type="OrthoDB" id="9803233at2"/>
<dbReference type="AlphaFoldDB" id="A0A2N5HIN9"/>
<dbReference type="InterPro" id="IPR000182">
    <property type="entry name" value="GNAT_dom"/>
</dbReference>
<reference evidence="4 5" key="1">
    <citation type="submission" date="2017-11" db="EMBL/GenBank/DDBJ databases">
        <title>Comparitive Functional Genomics of Dry Heat Resistant strains isolated from the Viking Spacecraft.</title>
        <authorList>
            <person name="Seuylemezian A."/>
            <person name="Cooper K."/>
            <person name="Vaishampayan P."/>
        </authorList>
    </citation>
    <scope>NUCLEOTIDE SEQUENCE [LARGE SCALE GENOMIC DNA]</scope>
    <source>
        <strain evidence="4 5">V32-6</strain>
    </source>
</reference>
<dbReference type="InterPro" id="IPR016181">
    <property type="entry name" value="Acyl_CoA_acyltransferase"/>
</dbReference>
<dbReference type="PROSITE" id="PS51186">
    <property type="entry name" value="GNAT"/>
    <property type="match status" value="1"/>
</dbReference>
<gene>
    <name evidence="4" type="ORF">CVD27_10305</name>
</gene>
<evidence type="ECO:0000259" key="3">
    <source>
        <dbReference type="PROSITE" id="PS51186"/>
    </source>
</evidence>
<evidence type="ECO:0000256" key="1">
    <source>
        <dbReference type="ARBA" id="ARBA00022679"/>
    </source>
</evidence>
<keyword evidence="2" id="KW-0012">Acyltransferase</keyword>
<dbReference type="PANTHER" id="PTHR43877:SF2">
    <property type="entry name" value="AMINOALKYLPHOSPHONATE N-ACETYLTRANSFERASE-RELATED"/>
    <property type="match status" value="1"/>
</dbReference>
<comment type="caution">
    <text evidence="4">The sequence shown here is derived from an EMBL/GenBank/DDBJ whole genome shotgun (WGS) entry which is preliminary data.</text>
</comment>
<evidence type="ECO:0000313" key="4">
    <source>
        <dbReference type="EMBL" id="PLS05381.1"/>
    </source>
</evidence>
<accession>A0A2N5HIN9</accession>
<dbReference type="EMBL" id="PGVE01000041">
    <property type="protein sequence ID" value="PLS05381.1"/>
    <property type="molecule type" value="Genomic_DNA"/>
</dbReference>
<proteinExistence type="predicted"/>
<dbReference type="Proteomes" id="UP000234950">
    <property type="component" value="Unassembled WGS sequence"/>
</dbReference>
<dbReference type="SUPFAM" id="SSF55729">
    <property type="entry name" value="Acyl-CoA N-acyltransferases (Nat)"/>
    <property type="match status" value="1"/>
</dbReference>
<feature type="domain" description="N-acetyltransferase" evidence="3">
    <location>
        <begin position="5"/>
        <end position="167"/>
    </location>
</feature>
<organism evidence="4 5">
    <name type="scientific">Neobacillus cucumis</name>
    <dbReference type="NCBI Taxonomy" id="1740721"/>
    <lineage>
        <taxon>Bacteria</taxon>
        <taxon>Bacillati</taxon>
        <taxon>Bacillota</taxon>
        <taxon>Bacilli</taxon>
        <taxon>Bacillales</taxon>
        <taxon>Bacillaceae</taxon>
        <taxon>Neobacillus</taxon>
    </lineage>
</organism>
<dbReference type="GO" id="GO:0016747">
    <property type="term" value="F:acyltransferase activity, transferring groups other than amino-acyl groups"/>
    <property type="evidence" value="ECO:0007669"/>
    <property type="project" value="InterPro"/>
</dbReference>
<name>A0A2N5HIN9_9BACI</name>
<dbReference type="RefSeq" id="WP_101647821.1">
    <property type="nucleotide sequence ID" value="NZ_PGVE01000041.1"/>
</dbReference>
<dbReference type="InterPro" id="IPR050832">
    <property type="entry name" value="Bact_Acetyltransf"/>
</dbReference>
<dbReference type="PANTHER" id="PTHR43877">
    <property type="entry name" value="AMINOALKYLPHOSPHONATE N-ACETYLTRANSFERASE-RELATED-RELATED"/>
    <property type="match status" value="1"/>
</dbReference>
<evidence type="ECO:0000313" key="5">
    <source>
        <dbReference type="Proteomes" id="UP000234950"/>
    </source>
</evidence>